<keyword evidence="11" id="KW-1185">Reference proteome</keyword>
<keyword evidence="4 10" id="KW-0812">Transmembrane</keyword>
<evidence type="ECO:0000256" key="6">
    <source>
        <dbReference type="ARBA" id="ARBA00023136"/>
    </source>
</evidence>
<feature type="transmembrane region" description="Helical" evidence="10">
    <location>
        <begin position="374"/>
        <end position="396"/>
    </location>
</feature>
<feature type="transmembrane region" description="Helical" evidence="10">
    <location>
        <begin position="257"/>
        <end position="282"/>
    </location>
</feature>
<dbReference type="Pfam" id="PF02537">
    <property type="entry name" value="CRCB"/>
    <property type="match status" value="2"/>
</dbReference>
<evidence type="ECO:0000313" key="11">
    <source>
        <dbReference type="Proteomes" id="UP000504608"/>
    </source>
</evidence>
<comment type="similarity">
    <text evidence="7">Belongs to the fluoride channel Fluc/FEX (TC 1.A.43) family.</text>
</comment>
<feature type="region of interest" description="Disordered" evidence="9">
    <location>
        <begin position="1"/>
        <end position="57"/>
    </location>
</feature>
<sequence length="472" mass="51858">MKERVMDHGGSNPETRQGIPLNRARSLGSSFRRSSFNSSCDQPPLTDHDAESESVSEAGDIGDRALYSNRFSDSERFSLSLDRALENGAIAPIPENAFVQSYGFRGRESATVNTPASLVPPQAEEIVSTLANCPIDHSEDTKQESKRKFSRLLEYVTCLVHLAVFGILGVLTRYGLQKLFGPENANVTSNETILYPDLPSNMVGSFLMGWWGVVFKGDISGISDYLSIGLTTGYLGSLTTFSGWNQKMLDLSVDGRWLFAILGFLIGLFLVAYSIIFGIETAKGFRWIMKRKNITCSWCLKVDSYERDLAAMVGFSLMLILLWSLSGSLLERDFSSEAAELWVGCLVGPVGVWARWFLARLNGRGVGRKGRWKWVPIGTLMANVLAACVMAALATVKKAVKTEKVETVASGVQLGLLGCLSTVSTFIAEFNAMRLSDQPWRAYAYAALTMAISFALGVLIYSIPVWTQGFNE</sequence>
<keyword evidence="5 10" id="KW-1133">Transmembrane helix</keyword>
<organism evidence="11 12">
    <name type="scientific">Cucurbita maxima</name>
    <name type="common">Pumpkin</name>
    <name type="synonym">Winter squash</name>
    <dbReference type="NCBI Taxonomy" id="3661"/>
    <lineage>
        <taxon>Eukaryota</taxon>
        <taxon>Viridiplantae</taxon>
        <taxon>Streptophyta</taxon>
        <taxon>Embryophyta</taxon>
        <taxon>Tracheophyta</taxon>
        <taxon>Spermatophyta</taxon>
        <taxon>Magnoliopsida</taxon>
        <taxon>eudicotyledons</taxon>
        <taxon>Gunneridae</taxon>
        <taxon>Pentapetalae</taxon>
        <taxon>rosids</taxon>
        <taxon>fabids</taxon>
        <taxon>Cucurbitales</taxon>
        <taxon>Cucurbitaceae</taxon>
        <taxon>Cucurbiteae</taxon>
        <taxon>Cucurbita</taxon>
    </lineage>
</organism>
<evidence type="ECO:0000256" key="10">
    <source>
        <dbReference type="SAM" id="Phobius"/>
    </source>
</evidence>
<evidence type="ECO:0000256" key="9">
    <source>
        <dbReference type="SAM" id="MobiDB-lite"/>
    </source>
</evidence>
<evidence type="ECO:0000256" key="8">
    <source>
        <dbReference type="ARBA" id="ARBA00035585"/>
    </source>
</evidence>
<dbReference type="KEGG" id="cmax:111486885"/>
<keyword evidence="6 10" id="KW-0472">Membrane</keyword>
<evidence type="ECO:0000313" key="12">
    <source>
        <dbReference type="RefSeq" id="XP_022989808.1"/>
    </source>
</evidence>
<feature type="transmembrane region" description="Helical" evidence="10">
    <location>
        <begin position="408"/>
        <end position="430"/>
    </location>
</feature>
<dbReference type="RefSeq" id="XP_022989808.1">
    <property type="nucleotide sequence ID" value="XM_023134040.1"/>
</dbReference>
<evidence type="ECO:0000256" key="7">
    <source>
        <dbReference type="ARBA" id="ARBA00035120"/>
    </source>
</evidence>
<dbReference type="GeneID" id="111486885"/>
<dbReference type="GO" id="GO:0005886">
    <property type="term" value="C:plasma membrane"/>
    <property type="evidence" value="ECO:0007669"/>
    <property type="project" value="UniProtKB-SubCell"/>
</dbReference>
<accession>A0A6J1JRE4</accession>
<evidence type="ECO:0000256" key="4">
    <source>
        <dbReference type="ARBA" id="ARBA00022692"/>
    </source>
</evidence>
<feature type="transmembrane region" description="Helical" evidence="10">
    <location>
        <begin position="341"/>
        <end position="362"/>
    </location>
</feature>
<reference evidence="12" key="1">
    <citation type="submission" date="2025-08" db="UniProtKB">
        <authorList>
            <consortium name="RefSeq"/>
        </authorList>
    </citation>
    <scope>IDENTIFICATION</scope>
    <source>
        <tissue evidence="12">Young leaves</tissue>
    </source>
</reference>
<feature type="transmembrane region" description="Helical" evidence="10">
    <location>
        <begin position="152"/>
        <end position="172"/>
    </location>
</feature>
<evidence type="ECO:0000256" key="1">
    <source>
        <dbReference type="ARBA" id="ARBA00002598"/>
    </source>
</evidence>
<comment type="function">
    <text evidence="1">Fluoride channel required for the rapid expulsion of cytoplasmic fluoride.</text>
</comment>
<dbReference type="OrthoDB" id="409792at2759"/>
<protein>
    <submittedName>
        <fullName evidence="12">Fluoride export protein 2 isoform X1</fullName>
    </submittedName>
</protein>
<dbReference type="InterPro" id="IPR003691">
    <property type="entry name" value="FluC"/>
</dbReference>
<proteinExistence type="inferred from homology"/>
<dbReference type="PANTHER" id="PTHR28259:SF1">
    <property type="entry name" value="FLUORIDE EXPORT PROTEIN 1-RELATED"/>
    <property type="match status" value="1"/>
</dbReference>
<evidence type="ECO:0000256" key="5">
    <source>
        <dbReference type="ARBA" id="ARBA00022989"/>
    </source>
</evidence>
<dbReference type="AlphaFoldDB" id="A0A6J1JRE4"/>
<feature type="transmembrane region" description="Helical" evidence="10">
    <location>
        <begin position="309"/>
        <end position="329"/>
    </location>
</feature>
<keyword evidence="3" id="KW-1003">Cell membrane</keyword>
<feature type="compositionally biased region" description="Low complexity" evidence="9">
    <location>
        <begin position="23"/>
        <end position="39"/>
    </location>
</feature>
<dbReference type="GO" id="GO:1903425">
    <property type="term" value="F:fluoride transmembrane transporter activity"/>
    <property type="evidence" value="ECO:0007669"/>
    <property type="project" value="TreeGrafter"/>
</dbReference>
<feature type="transmembrane region" description="Helical" evidence="10">
    <location>
        <begin position="225"/>
        <end position="245"/>
    </location>
</feature>
<name>A0A6J1JRE4_CUCMA</name>
<comment type="catalytic activity">
    <reaction evidence="8">
        <text>fluoride(in) = fluoride(out)</text>
        <dbReference type="Rhea" id="RHEA:76159"/>
        <dbReference type="ChEBI" id="CHEBI:17051"/>
    </reaction>
    <physiologicalReaction direction="left-to-right" evidence="8">
        <dbReference type="Rhea" id="RHEA:76160"/>
    </physiologicalReaction>
</comment>
<gene>
    <name evidence="12" type="primary">LOC111486885</name>
</gene>
<dbReference type="PANTHER" id="PTHR28259">
    <property type="entry name" value="FLUORIDE EXPORT PROTEIN 1-RELATED"/>
    <property type="match status" value="1"/>
</dbReference>
<feature type="transmembrane region" description="Helical" evidence="10">
    <location>
        <begin position="442"/>
        <end position="463"/>
    </location>
</feature>
<evidence type="ECO:0000256" key="2">
    <source>
        <dbReference type="ARBA" id="ARBA00004651"/>
    </source>
</evidence>
<dbReference type="Proteomes" id="UP000504608">
    <property type="component" value="Unplaced"/>
</dbReference>
<comment type="subcellular location">
    <subcellularLocation>
        <location evidence="2">Cell membrane</location>
        <topology evidence="2">Multi-pass membrane protein</topology>
    </subcellularLocation>
</comment>
<evidence type="ECO:0000256" key="3">
    <source>
        <dbReference type="ARBA" id="ARBA00022475"/>
    </source>
</evidence>